<dbReference type="Proteomes" id="UP000033636">
    <property type="component" value="Unassembled WGS sequence"/>
</dbReference>
<gene>
    <name evidence="1" type="ORF">TU35_003855</name>
</gene>
<accession>A0ACC6V166</accession>
<comment type="caution">
    <text evidence="1">The sequence shown here is derived from an EMBL/GenBank/DDBJ whole genome shotgun (WGS) entry which is preliminary data.</text>
</comment>
<name>A0ACC6V166_9CREN</name>
<protein>
    <submittedName>
        <fullName evidence="1">Acid phosphatase</fullName>
    </submittedName>
</protein>
<evidence type="ECO:0000313" key="1">
    <source>
        <dbReference type="EMBL" id="MFB6490375.1"/>
    </source>
</evidence>
<organism evidence="1 2">
    <name type="scientific">Thermoproteus sp. AZ2</name>
    <dbReference type="NCBI Taxonomy" id="1609232"/>
    <lineage>
        <taxon>Archaea</taxon>
        <taxon>Thermoproteota</taxon>
        <taxon>Thermoprotei</taxon>
        <taxon>Thermoproteales</taxon>
        <taxon>Thermoproteaceae</taxon>
        <taxon>Thermoproteus</taxon>
    </lineage>
</organism>
<reference evidence="1" key="1">
    <citation type="submission" date="2024-07" db="EMBL/GenBank/DDBJ databases">
        <title>Metagenome and Metagenome-Assembled Genomes of Archaea from a hot spring from the geothermal field of Los Azufres, Mexico.</title>
        <authorList>
            <person name="Marin-Paredes R."/>
            <person name="Martinez-Romero E."/>
            <person name="Servin-Garciduenas L.E."/>
        </authorList>
    </citation>
    <scope>NUCLEOTIDE SEQUENCE</scope>
</reference>
<evidence type="ECO:0000313" key="2">
    <source>
        <dbReference type="Proteomes" id="UP000033636"/>
    </source>
</evidence>
<sequence>MYISFDIDGVLVDASRRLASCTRDGELDLSCFLDCAKLAMDAPLPYIELANALTKRFRVVVVTGRPEYMRKCTEEQLRRYGLSFNGLFMRPDEDRRPDPLYKADAISRLISDGVYILAHFEDNRDTAKALRARGIDVVLVS</sequence>
<dbReference type="EMBL" id="JZWT02000008">
    <property type="protein sequence ID" value="MFB6490375.1"/>
    <property type="molecule type" value="Genomic_DNA"/>
</dbReference>
<proteinExistence type="predicted"/>